<dbReference type="EMBL" id="JAFREP010000026">
    <property type="protein sequence ID" value="MBO1321686.1"/>
    <property type="molecule type" value="Genomic_DNA"/>
</dbReference>
<dbReference type="CDD" id="cd17574">
    <property type="entry name" value="REC_OmpR"/>
    <property type="match status" value="1"/>
</dbReference>
<dbReference type="InterPro" id="IPR001867">
    <property type="entry name" value="OmpR/PhoB-type_DNA-bd"/>
</dbReference>
<keyword evidence="2" id="KW-0902">Two-component regulatory system</keyword>
<dbReference type="Proteomes" id="UP000664417">
    <property type="component" value="Unassembled WGS sequence"/>
</dbReference>
<dbReference type="Gene3D" id="6.10.250.690">
    <property type="match status" value="1"/>
</dbReference>
<gene>
    <name evidence="10" type="ORF">J3U88_24620</name>
</gene>
<evidence type="ECO:0000256" key="2">
    <source>
        <dbReference type="ARBA" id="ARBA00023012"/>
    </source>
</evidence>
<dbReference type="PROSITE" id="PS50110">
    <property type="entry name" value="RESPONSE_REGULATORY"/>
    <property type="match status" value="1"/>
</dbReference>
<dbReference type="PANTHER" id="PTHR48111:SF1">
    <property type="entry name" value="TWO-COMPONENT RESPONSE REGULATOR ORR33"/>
    <property type="match status" value="1"/>
</dbReference>
<evidence type="ECO:0000256" key="4">
    <source>
        <dbReference type="ARBA" id="ARBA00023125"/>
    </source>
</evidence>
<feature type="domain" description="Response regulatory" evidence="8">
    <location>
        <begin position="2"/>
        <end position="116"/>
    </location>
</feature>
<accession>A0A8J7QJ11</accession>
<dbReference type="RefSeq" id="WP_207861659.1">
    <property type="nucleotide sequence ID" value="NZ_JAFREP010000026.1"/>
</dbReference>
<dbReference type="SUPFAM" id="SSF52172">
    <property type="entry name" value="CheY-like"/>
    <property type="match status" value="1"/>
</dbReference>
<dbReference type="GO" id="GO:0000976">
    <property type="term" value="F:transcription cis-regulatory region binding"/>
    <property type="evidence" value="ECO:0007669"/>
    <property type="project" value="TreeGrafter"/>
</dbReference>
<dbReference type="SMART" id="SM00448">
    <property type="entry name" value="REC"/>
    <property type="match status" value="1"/>
</dbReference>
<dbReference type="CDD" id="cd00383">
    <property type="entry name" value="trans_reg_C"/>
    <property type="match status" value="1"/>
</dbReference>
<dbReference type="PANTHER" id="PTHR48111">
    <property type="entry name" value="REGULATOR OF RPOS"/>
    <property type="match status" value="1"/>
</dbReference>
<dbReference type="Gene3D" id="3.40.50.2300">
    <property type="match status" value="1"/>
</dbReference>
<evidence type="ECO:0000256" key="1">
    <source>
        <dbReference type="ARBA" id="ARBA00022553"/>
    </source>
</evidence>
<feature type="domain" description="OmpR/PhoB-type" evidence="9">
    <location>
        <begin position="129"/>
        <end position="228"/>
    </location>
</feature>
<evidence type="ECO:0000256" key="6">
    <source>
        <dbReference type="PROSITE-ProRule" id="PRU00169"/>
    </source>
</evidence>
<dbReference type="GO" id="GO:0032993">
    <property type="term" value="C:protein-DNA complex"/>
    <property type="evidence" value="ECO:0007669"/>
    <property type="project" value="TreeGrafter"/>
</dbReference>
<keyword evidence="1 6" id="KW-0597">Phosphoprotein</keyword>
<comment type="caution">
    <text evidence="10">The sequence shown here is derived from an EMBL/GenBank/DDBJ whole genome shotgun (WGS) entry which is preliminary data.</text>
</comment>
<dbReference type="AlphaFoldDB" id="A0A8J7QJ11"/>
<evidence type="ECO:0000259" key="8">
    <source>
        <dbReference type="PROSITE" id="PS50110"/>
    </source>
</evidence>
<dbReference type="InterPro" id="IPR039420">
    <property type="entry name" value="WalR-like"/>
</dbReference>
<evidence type="ECO:0000313" key="10">
    <source>
        <dbReference type="EMBL" id="MBO1321686.1"/>
    </source>
</evidence>
<dbReference type="PROSITE" id="PS51755">
    <property type="entry name" value="OMPR_PHOB"/>
    <property type="match status" value="1"/>
</dbReference>
<name>A0A8J7QJ11_9BACT</name>
<evidence type="ECO:0000256" key="7">
    <source>
        <dbReference type="PROSITE-ProRule" id="PRU01091"/>
    </source>
</evidence>
<dbReference type="Pfam" id="PF00486">
    <property type="entry name" value="Trans_reg_C"/>
    <property type="match status" value="1"/>
</dbReference>
<dbReference type="SMART" id="SM00862">
    <property type="entry name" value="Trans_reg_C"/>
    <property type="match status" value="1"/>
</dbReference>
<dbReference type="InterPro" id="IPR001789">
    <property type="entry name" value="Sig_transdc_resp-reg_receiver"/>
</dbReference>
<keyword evidence="11" id="KW-1185">Reference proteome</keyword>
<evidence type="ECO:0000313" key="11">
    <source>
        <dbReference type="Proteomes" id="UP000664417"/>
    </source>
</evidence>
<dbReference type="Pfam" id="PF00072">
    <property type="entry name" value="Response_reg"/>
    <property type="match status" value="1"/>
</dbReference>
<sequence>MNILIVEDEPGLQLGLSDLFEDAGYQTKVCDRGKQVLGHLRSFQPNLIILDLGLPDMDGTRVLSQIQSEAKNIPVLILSARANDADIVLGFKLGAYDYVTKPFSPTVLLARTEALLQRITPEEPAEEESRCLALQHLRVDFERYEATRNGDPLHLTTREFELLSMLHQHQGRPVHRNDILDEVWGLDSEAGPRTVDTHIAQLRKKIERNPDRPTIILSQRGIGYKLAL</sequence>
<organism evidence="10 11">
    <name type="scientific">Acanthopleuribacter pedis</name>
    <dbReference type="NCBI Taxonomy" id="442870"/>
    <lineage>
        <taxon>Bacteria</taxon>
        <taxon>Pseudomonadati</taxon>
        <taxon>Acidobacteriota</taxon>
        <taxon>Holophagae</taxon>
        <taxon>Acanthopleuribacterales</taxon>
        <taxon>Acanthopleuribacteraceae</taxon>
        <taxon>Acanthopleuribacter</taxon>
    </lineage>
</organism>
<proteinExistence type="predicted"/>
<keyword evidence="5" id="KW-0804">Transcription</keyword>
<keyword evidence="4 7" id="KW-0238">DNA-binding</keyword>
<dbReference type="InterPro" id="IPR036388">
    <property type="entry name" value="WH-like_DNA-bd_sf"/>
</dbReference>
<evidence type="ECO:0000256" key="3">
    <source>
        <dbReference type="ARBA" id="ARBA00023015"/>
    </source>
</evidence>
<dbReference type="Gene3D" id="1.10.10.10">
    <property type="entry name" value="Winged helix-like DNA-binding domain superfamily/Winged helix DNA-binding domain"/>
    <property type="match status" value="1"/>
</dbReference>
<keyword evidence="3" id="KW-0805">Transcription regulation</keyword>
<dbReference type="GO" id="GO:0005829">
    <property type="term" value="C:cytosol"/>
    <property type="evidence" value="ECO:0007669"/>
    <property type="project" value="TreeGrafter"/>
</dbReference>
<dbReference type="GO" id="GO:0006355">
    <property type="term" value="P:regulation of DNA-templated transcription"/>
    <property type="evidence" value="ECO:0007669"/>
    <property type="project" value="InterPro"/>
</dbReference>
<reference evidence="10" key="1">
    <citation type="submission" date="2021-03" db="EMBL/GenBank/DDBJ databases">
        <authorList>
            <person name="Wang G."/>
        </authorList>
    </citation>
    <scope>NUCLEOTIDE SEQUENCE</scope>
    <source>
        <strain evidence="10">KCTC 12899</strain>
    </source>
</reference>
<dbReference type="GO" id="GO:0000156">
    <property type="term" value="F:phosphorelay response regulator activity"/>
    <property type="evidence" value="ECO:0007669"/>
    <property type="project" value="TreeGrafter"/>
</dbReference>
<protein>
    <submittedName>
        <fullName evidence="10">Response regulator transcription factor</fullName>
    </submittedName>
</protein>
<evidence type="ECO:0000256" key="5">
    <source>
        <dbReference type="ARBA" id="ARBA00023163"/>
    </source>
</evidence>
<evidence type="ECO:0000259" key="9">
    <source>
        <dbReference type="PROSITE" id="PS51755"/>
    </source>
</evidence>
<feature type="DNA-binding region" description="OmpR/PhoB-type" evidence="7">
    <location>
        <begin position="129"/>
        <end position="228"/>
    </location>
</feature>
<feature type="modified residue" description="4-aspartylphosphate" evidence="6">
    <location>
        <position position="51"/>
    </location>
</feature>
<dbReference type="InterPro" id="IPR011006">
    <property type="entry name" value="CheY-like_superfamily"/>
</dbReference>